<name>A0ABR5TMY6_9EURY</name>
<dbReference type="Proteomes" id="UP000070633">
    <property type="component" value="Unassembled WGS sequence"/>
</dbReference>
<protein>
    <recommendedName>
        <fullName evidence="3">ArsR family transcriptional regulator</fullName>
    </recommendedName>
</protein>
<reference evidence="1 2" key="1">
    <citation type="journal article" date="2016" name="Sci. Rep.">
        <title>Metabolic traits of an uncultured archaeal lineage -MSBL1- from brine pools of the Red Sea.</title>
        <authorList>
            <person name="Mwirichia R."/>
            <person name="Alam I."/>
            <person name="Rashid M."/>
            <person name="Vinu M."/>
            <person name="Ba-Alawi W."/>
            <person name="Anthony Kamau A."/>
            <person name="Kamanda Ngugi D."/>
            <person name="Goker M."/>
            <person name="Klenk H.P."/>
            <person name="Bajic V."/>
            <person name="Stingl U."/>
        </authorList>
    </citation>
    <scope>NUCLEOTIDE SEQUENCE [LARGE SCALE GENOMIC DNA]</scope>
    <source>
        <strain evidence="1">SCGC-AAA382M17</strain>
    </source>
</reference>
<keyword evidence="2" id="KW-1185">Reference proteome</keyword>
<accession>A0ABR5TMY6</accession>
<gene>
    <name evidence="1" type="ORF">AKJ55_00220</name>
</gene>
<dbReference type="SUPFAM" id="SSF46785">
    <property type="entry name" value="Winged helix' DNA-binding domain"/>
    <property type="match status" value="1"/>
</dbReference>
<sequence>MEVERLLKEIALPSSRELLRHLSDGQKTATELREECDGLGNRASFYKSLNRLADLDIAGKRYDAEVRRHVYELRRSEITVDLEDNEVEVR</sequence>
<dbReference type="Gene3D" id="1.10.10.10">
    <property type="entry name" value="Winged helix-like DNA-binding domain superfamily/Winged helix DNA-binding domain"/>
    <property type="match status" value="1"/>
</dbReference>
<dbReference type="EMBL" id="LHYI01000002">
    <property type="protein sequence ID" value="KXB08949.1"/>
    <property type="molecule type" value="Genomic_DNA"/>
</dbReference>
<organism evidence="1 2">
    <name type="scientific">candidate division MSBL1 archaeon SCGC-AAA382M17</name>
    <dbReference type="NCBI Taxonomy" id="1698284"/>
    <lineage>
        <taxon>Archaea</taxon>
        <taxon>Methanobacteriati</taxon>
        <taxon>Methanobacteriota</taxon>
        <taxon>candidate division MSBL1</taxon>
    </lineage>
</organism>
<dbReference type="InterPro" id="IPR036390">
    <property type="entry name" value="WH_DNA-bd_sf"/>
</dbReference>
<proteinExistence type="predicted"/>
<evidence type="ECO:0008006" key="3">
    <source>
        <dbReference type="Google" id="ProtNLM"/>
    </source>
</evidence>
<evidence type="ECO:0000313" key="2">
    <source>
        <dbReference type="Proteomes" id="UP000070633"/>
    </source>
</evidence>
<dbReference type="InterPro" id="IPR036388">
    <property type="entry name" value="WH-like_DNA-bd_sf"/>
</dbReference>
<evidence type="ECO:0000313" key="1">
    <source>
        <dbReference type="EMBL" id="KXB08949.1"/>
    </source>
</evidence>
<comment type="caution">
    <text evidence="1">The sequence shown here is derived from an EMBL/GenBank/DDBJ whole genome shotgun (WGS) entry which is preliminary data.</text>
</comment>